<protein>
    <submittedName>
        <fullName evidence="2">Uncharacterized protein</fullName>
    </submittedName>
</protein>
<gene>
    <name evidence="2" type="ORF">BKK80_08520</name>
</gene>
<dbReference type="Proteomes" id="UP000177515">
    <property type="component" value="Chromosome 1"/>
</dbReference>
<keyword evidence="3" id="KW-1185">Reference proteome</keyword>
<reference evidence="2 3" key="1">
    <citation type="submission" date="2016-10" db="EMBL/GenBank/DDBJ databases">
        <title>Complete genome sequences of three Cupriavidus strains isolated from various Malaysian environments.</title>
        <authorList>
            <person name="Abdullah A.A.-A."/>
            <person name="Shafie N.A.H."/>
            <person name="Lau N.S."/>
        </authorList>
    </citation>
    <scope>NUCLEOTIDE SEQUENCE [LARGE SCALE GENOMIC DNA]</scope>
    <source>
        <strain evidence="2 3">USMAA1020</strain>
    </source>
</reference>
<organism evidence="2 3">
    <name type="scientific">Cupriavidus malaysiensis</name>
    <dbReference type="NCBI Taxonomy" id="367825"/>
    <lineage>
        <taxon>Bacteria</taxon>
        <taxon>Pseudomonadati</taxon>
        <taxon>Pseudomonadota</taxon>
        <taxon>Betaproteobacteria</taxon>
        <taxon>Burkholderiales</taxon>
        <taxon>Burkholderiaceae</taxon>
        <taxon>Cupriavidus</taxon>
    </lineage>
</organism>
<feature type="region of interest" description="Disordered" evidence="1">
    <location>
        <begin position="1"/>
        <end position="27"/>
    </location>
</feature>
<name>A0ABM6F369_9BURK</name>
<accession>A0ABM6F369</accession>
<sequence length="448" mass="49214">MATGKAAGKANATTKTKRSDERADDWKTVRGKAWSRTMRSTVERVLNRSEDLPPRLREPRFRAHLLLSLKHLTGDGRDVDDAPDKVWMISGRQMDKLNEAQREQQGGTTGNAWTRWENGANVPSEDKIRGTFGLFPGHETVLGTDHDGKPFKAIDVGFAELYWSVGPCADDTVTPVPLWAMMGGDTSIAALWVPVLRYHDGSGLEGHAVADHLDTGVAFVRSDVPAAGSGAKHSMFPKPGFTRSPDAAPSAFDGPARAANLRLNRRPLLNPDLSPADQVTLLKANTSHQAQQLAELGADSFLHLMGVSSTERAGEGSALSVGDVIVLALATIFAKGERGDLRSRLEDPVFTALRERHRAIVRWAAPFGIEAGVRRWLRTLHGDYLDRNGYAFLPVETPARPDEELEYDRDDPEAEYLAHEDNVPTVTAERARQGRLSGDQRLSRRRKA</sequence>
<feature type="compositionally biased region" description="Basic and acidic residues" evidence="1">
    <location>
        <begin position="17"/>
        <end position="27"/>
    </location>
</feature>
<feature type="region of interest" description="Disordered" evidence="1">
    <location>
        <begin position="416"/>
        <end position="448"/>
    </location>
</feature>
<proteinExistence type="predicted"/>
<evidence type="ECO:0000313" key="2">
    <source>
        <dbReference type="EMBL" id="AOZ05854.1"/>
    </source>
</evidence>
<evidence type="ECO:0000313" key="3">
    <source>
        <dbReference type="Proteomes" id="UP000177515"/>
    </source>
</evidence>
<dbReference type="EMBL" id="CP017754">
    <property type="protein sequence ID" value="AOZ05854.1"/>
    <property type="molecule type" value="Genomic_DNA"/>
</dbReference>
<dbReference type="RefSeq" id="WP_071068913.1">
    <property type="nucleotide sequence ID" value="NZ_CP017754.1"/>
</dbReference>
<evidence type="ECO:0000256" key="1">
    <source>
        <dbReference type="SAM" id="MobiDB-lite"/>
    </source>
</evidence>
<feature type="compositionally biased region" description="Low complexity" evidence="1">
    <location>
        <begin position="1"/>
        <end position="14"/>
    </location>
</feature>